<evidence type="ECO:0000256" key="1">
    <source>
        <dbReference type="SAM" id="SignalP"/>
    </source>
</evidence>
<evidence type="ECO:0008006" key="4">
    <source>
        <dbReference type="Google" id="ProtNLM"/>
    </source>
</evidence>
<reference evidence="3" key="1">
    <citation type="submission" date="2018-05" db="EMBL/GenBank/DDBJ databases">
        <authorList>
            <person name="Deangelis K."/>
            <person name="Huntemann M."/>
            <person name="Clum A."/>
            <person name="Pillay M."/>
            <person name="Palaniappan K."/>
            <person name="Varghese N."/>
            <person name="Mikhailova N."/>
            <person name="Stamatis D."/>
            <person name="Reddy T."/>
            <person name="Daum C."/>
            <person name="Shapiro N."/>
            <person name="Ivanova N."/>
            <person name="Kyrpides N."/>
            <person name="Woyke T."/>
        </authorList>
    </citation>
    <scope>NUCLEOTIDE SEQUENCE [LARGE SCALE GENOMIC DNA]</scope>
    <source>
        <strain evidence="3">GAS496</strain>
    </source>
</reference>
<dbReference type="EMBL" id="QJJU01000006">
    <property type="protein sequence ID" value="PXX09148.1"/>
    <property type="molecule type" value="Genomic_DNA"/>
</dbReference>
<keyword evidence="1" id="KW-0732">Signal</keyword>
<dbReference type="RefSeq" id="WP_110316338.1">
    <property type="nucleotide sequence ID" value="NZ_QJJU01000006.1"/>
</dbReference>
<proteinExistence type="predicted"/>
<dbReference type="AlphaFoldDB" id="A0A318HHH3"/>
<comment type="caution">
    <text evidence="2">The sequence shown here is derived from an EMBL/GenBank/DDBJ whole genome shotgun (WGS) entry which is preliminary data.</text>
</comment>
<dbReference type="OrthoDB" id="4752346at2"/>
<evidence type="ECO:0000313" key="2">
    <source>
        <dbReference type="EMBL" id="PXX09148.1"/>
    </source>
</evidence>
<dbReference type="Proteomes" id="UP000247781">
    <property type="component" value="Unassembled WGS sequence"/>
</dbReference>
<name>A0A318HHH3_9MYCO</name>
<feature type="chain" id="PRO_5016377696" description="Keratin associated protein" evidence="1">
    <location>
        <begin position="29"/>
        <end position="77"/>
    </location>
</feature>
<organism evidence="2 3">
    <name type="scientific">Mycolicibacterium moriokaense</name>
    <dbReference type="NCBI Taxonomy" id="39691"/>
    <lineage>
        <taxon>Bacteria</taxon>
        <taxon>Bacillati</taxon>
        <taxon>Actinomycetota</taxon>
        <taxon>Actinomycetes</taxon>
        <taxon>Mycobacteriales</taxon>
        <taxon>Mycobacteriaceae</taxon>
        <taxon>Mycolicibacterium</taxon>
    </lineage>
</organism>
<reference evidence="2 3" key="2">
    <citation type="submission" date="2018-06" db="EMBL/GenBank/DDBJ databases">
        <title>Sequencing of bacterial isolates from soil warming experiment in Harvard Forest, Massachusetts, USA.</title>
        <authorList>
            <person name="Deangelis K.PhD."/>
        </authorList>
    </citation>
    <scope>NUCLEOTIDE SEQUENCE [LARGE SCALE GENOMIC DNA]</scope>
    <source>
        <strain evidence="2 3">GAS496</strain>
    </source>
</reference>
<accession>A0A318HHH3</accession>
<feature type="signal peptide" evidence="1">
    <location>
        <begin position="1"/>
        <end position="28"/>
    </location>
</feature>
<gene>
    <name evidence="2" type="ORF">C8E89_10674</name>
</gene>
<protein>
    <recommendedName>
        <fullName evidence="4">Keratin associated protein</fullName>
    </recommendedName>
</protein>
<keyword evidence="3" id="KW-1185">Reference proteome</keyword>
<sequence length="77" mass="7854">MRIRNFVPALLVAGASATAIAVAPLAEAAPTCTSSGAASLCQTEGNAQVVATPPPIDYQAQYPFFGNVLIFHHGGRG</sequence>
<evidence type="ECO:0000313" key="3">
    <source>
        <dbReference type="Proteomes" id="UP000247781"/>
    </source>
</evidence>